<dbReference type="Proteomes" id="UP000603457">
    <property type="component" value="Unassembled WGS sequence"/>
</dbReference>
<dbReference type="EMBL" id="JACJTB010000063">
    <property type="protein sequence ID" value="MBD2598200.1"/>
    <property type="molecule type" value="Genomic_DNA"/>
</dbReference>
<keyword evidence="2" id="KW-1185">Reference proteome</keyword>
<reference evidence="1 2" key="1">
    <citation type="journal article" date="2020" name="ISME J.">
        <title>Comparative genomics reveals insights into cyanobacterial evolution and habitat adaptation.</title>
        <authorList>
            <person name="Chen M.Y."/>
            <person name="Teng W.K."/>
            <person name="Zhao L."/>
            <person name="Hu C.X."/>
            <person name="Zhou Y.K."/>
            <person name="Han B.P."/>
            <person name="Song L.R."/>
            <person name="Shu W.S."/>
        </authorList>
    </citation>
    <scope>NUCLEOTIDE SEQUENCE [LARGE SCALE GENOMIC DNA]</scope>
    <source>
        <strain evidence="1 2">FACHB-130</strain>
    </source>
</reference>
<sequence>MSGVEKGKSTQQQAAVMVHGVRSFNLTSGLALKKHKGNCILYADFQCWSHFAVAICDLSCMHGCPVEQSSIK</sequence>
<name>A0ABR8G4K5_9NOSO</name>
<evidence type="ECO:0000313" key="2">
    <source>
        <dbReference type="Proteomes" id="UP000603457"/>
    </source>
</evidence>
<evidence type="ECO:0000313" key="1">
    <source>
        <dbReference type="EMBL" id="MBD2598200.1"/>
    </source>
</evidence>
<protein>
    <submittedName>
        <fullName evidence="1">Uncharacterized protein</fullName>
    </submittedName>
</protein>
<dbReference type="RefSeq" id="WP_190970886.1">
    <property type="nucleotide sequence ID" value="NZ_JACJTB010000063.1"/>
</dbReference>
<gene>
    <name evidence="1" type="ORF">H6G74_28315</name>
</gene>
<organism evidence="1 2">
    <name type="scientific">Nostoc spongiaeforme FACHB-130</name>
    <dbReference type="NCBI Taxonomy" id="1357510"/>
    <lineage>
        <taxon>Bacteria</taxon>
        <taxon>Bacillati</taxon>
        <taxon>Cyanobacteriota</taxon>
        <taxon>Cyanophyceae</taxon>
        <taxon>Nostocales</taxon>
        <taxon>Nostocaceae</taxon>
        <taxon>Nostoc</taxon>
    </lineage>
</organism>
<accession>A0ABR8G4K5</accession>
<proteinExistence type="predicted"/>
<comment type="caution">
    <text evidence="1">The sequence shown here is derived from an EMBL/GenBank/DDBJ whole genome shotgun (WGS) entry which is preliminary data.</text>
</comment>